<evidence type="ECO:0000256" key="2">
    <source>
        <dbReference type="ARBA" id="ARBA00023012"/>
    </source>
</evidence>
<dbReference type="GO" id="GO:0006355">
    <property type="term" value="P:regulation of DNA-templated transcription"/>
    <property type="evidence" value="ECO:0007669"/>
    <property type="project" value="TreeGrafter"/>
</dbReference>
<dbReference type="InterPro" id="IPR001789">
    <property type="entry name" value="Sig_transdc_resp-reg_receiver"/>
</dbReference>
<keyword evidence="3" id="KW-0805">Transcription regulation</keyword>
<dbReference type="RefSeq" id="WP_189516150.1">
    <property type="nucleotide sequence ID" value="NZ_BMXG01000019.1"/>
</dbReference>
<dbReference type="Pfam" id="PF00072">
    <property type="entry name" value="Response_reg"/>
    <property type="match status" value="1"/>
</dbReference>
<feature type="modified residue" description="4-aspartylphosphate" evidence="6">
    <location>
        <position position="51"/>
    </location>
</feature>
<dbReference type="EMBL" id="BMXG01000019">
    <property type="protein sequence ID" value="GHC08452.1"/>
    <property type="molecule type" value="Genomic_DNA"/>
</dbReference>
<evidence type="ECO:0000313" key="8">
    <source>
        <dbReference type="EMBL" id="GHC08452.1"/>
    </source>
</evidence>
<dbReference type="PANTHER" id="PTHR48111">
    <property type="entry name" value="REGULATOR OF RPOS"/>
    <property type="match status" value="1"/>
</dbReference>
<dbReference type="InterPro" id="IPR011006">
    <property type="entry name" value="CheY-like_superfamily"/>
</dbReference>
<dbReference type="SMART" id="SM00448">
    <property type="entry name" value="REC"/>
    <property type="match status" value="1"/>
</dbReference>
<dbReference type="GO" id="GO:0032993">
    <property type="term" value="C:protein-DNA complex"/>
    <property type="evidence" value="ECO:0007669"/>
    <property type="project" value="TreeGrafter"/>
</dbReference>
<accession>A0A8J3DE52</accession>
<dbReference type="InterPro" id="IPR039420">
    <property type="entry name" value="WalR-like"/>
</dbReference>
<organism evidence="8 9">
    <name type="scientific">Cerasicoccus arenae</name>
    <dbReference type="NCBI Taxonomy" id="424488"/>
    <lineage>
        <taxon>Bacteria</taxon>
        <taxon>Pseudomonadati</taxon>
        <taxon>Verrucomicrobiota</taxon>
        <taxon>Opitutia</taxon>
        <taxon>Puniceicoccales</taxon>
        <taxon>Cerasicoccaceae</taxon>
        <taxon>Cerasicoccus</taxon>
    </lineage>
</organism>
<evidence type="ECO:0000256" key="1">
    <source>
        <dbReference type="ARBA" id="ARBA00022553"/>
    </source>
</evidence>
<protein>
    <recommendedName>
        <fullName evidence="7">Response regulatory domain-containing protein</fullName>
    </recommendedName>
</protein>
<dbReference type="SUPFAM" id="SSF52172">
    <property type="entry name" value="CheY-like"/>
    <property type="match status" value="1"/>
</dbReference>
<sequence length="192" mass="22274">MNVLIAEDDLISQNLLKTNLQQMGYQVAVASDGEEAWRIYDTCPTRIVVSDWLMPCLDGLGLLERIRERKNADYTYFIMLTANVGDDQNYVKAMDAGVDDFLSKPLDRSQLKMRLRVAERILQSTSRIKSLENILTICTYTKKVNFPEEGWQTIEEFIQRHLGLQVSHGIAPDYYERVIKPQLEELREENNR</sequence>
<evidence type="ECO:0000256" key="5">
    <source>
        <dbReference type="ARBA" id="ARBA00023163"/>
    </source>
</evidence>
<dbReference type="Gene3D" id="3.40.50.2300">
    <property type="match status" value="1"/>
</dbReference>
<dbReference type="PROSITE" id="PS50110">
    <property type="entry name" value="RESPONSE_REGULATORY"/>
    <property type="match status" value="1"/>
</dbReference>
<keyword evidence="4" id="KW-0238">DNA-binding</keyword>
<feature type="domain" description="Response regulatory" evidence="7">
    <location>
        <begin position="2"/>
        <end position="119"/>
    </location>
</feature>
<reference evidence="8" key="2">
    <citation type="submission" date="2020-09" db="EMBL/GenBank/DDBJ databases">
        <authorList>
            <person name="Sun Q."/>
            <person name="Kim S."/>
        </authorList>
    </citation>
    <scope>NUCLEOTIDE SEQUENCE</scope>
    <source>
        <strain evidence="8">KCTC 12870</strain>
    </source>
</reference>
<dbReference type="Proteomes" id="UP000642829">
    <property type="component" value="Unassembled WGS sequence"/>
</dbReference>
<keyword evidence="5" id="KW-0804">Transcription</keyword>
<dbReference type="GO" id="GO:0005829">
    <property type="term" value="C:cytosol"/>
    <property type="evidence" value="ECO:0007669"/>
    <property type="project" value="TreeGrafter"/>
</dbReference>
<evidence type="ECO:0000256" key="3">
    <source>
        <dbReference type="ARBA" id="ARBA00023015"/>
    </source>
</evidence>
<keyword evidence="9" id="KW-1185">Reference proteome</keyword>
<dbReference type="AlphaFoldDB" id="A0A8J3DE52"/>
<evidence type="ECO:0000256" key="4">
    <source>
        <dbReference type="ARBA" id="ARBA00023125"/>
    </source>
</evidence>
<dbReference type="PANTHER" id="PTHR48111:SF1">
    <property type="entry name" value="TWO-COMPONENT RESPONSE REGULATOR ORR33"/>
    <property type="match status" value="1"/>
</dbReference>
<comment type="caution">
    <text evidence="8">The sequence shown here is derived from an EMBL/GenBank/DDBJ whole genome shotgun (WGS) entry which is preliminary data.</text>
</comment>
<dbReference type="GO" id="GO:0000976">
    <property type="term" value="F:transcription cis-regulatory region binding"/>
    <property type="evidence" value="ECO:0007669"/>
    <property type="project" value="TreeGrafter"/>
</dbReference>
<reference evidence="8" key="1">
    <citation type="journal article" date="2014" name="Int. J. Syst. Evol. Microbiol.">
        <title>Complete genome sequence of Corynebacterium casei LMG S-19264T (=DSM 44701T), isolated from a smear-ripened cheese.</title>
        <authorList>
            <consortium name="US DOE Joint Genome Institute (JGI-PGF)"/>
            <person name="Walter F."/>
            <person name="Albersmeier A."/>
            <person name="Kalinowski J."/>
            <person name="Ruckert C."/>
        </authorList>
    </citation>
    <scope>NUCLEOTIDE SEQUENCE</scope>
    <source>
        <strain evidence="8">KCTC 12870</strain>
    </source>
</reference>
<name>A0A8J3DE52_9BACT</name>
<keyword evidence="1 6" id="KW-0597">Phosphoprotein</keyword>
<evidence type="ECO:0000313" key="9">
    <source>
        <dbReference type="Proteomes" id="UP000642829"/>
    </source>
</evidence>
<dbReference type="GO" id="GO:0000156">
    <property type="term" value="F:phosphorelay response regulator activity"/>
    <property type="evidence" value="ECO:0007669"/>
    <property type="project" value="TreeGrafter"/>
</dbReference>
<gene>
    <name evidence="8" type="ORF">GCM10007047_27170</name>
</gene>
<evidence type="ECO:0000259" key="7">
    <source>
        <dbReference type="PROSITE" id="PS50110"/>
    </source>
</evidence>
<keyword evidence="2" id="KW-0902">Two-component regulatory system</keyword>
<evidence type="ECO:0000256" key="6">
    <source>
        <dbReference type="PROSITE-ProRule" id="PRU00169"/>
    </source>
</evidence>
<proteinExistence type="predicted"/>
<dbReference type="CDD" id="cd17574">
    <property type="entry name" value="REC_OmpR"/>
    <property type="match status" value="1"/>
</dbReference>